<keyword evidence="1" id="KW-0812">Transmembrane</keyword>
<sequence length="97" mass="11065">MDKLDALYHTSPKRQRELHFWAEDLAIIFLTIVRVLGIRWVASSDRTVKAVWLLYRALHAHINAAAADQSRDSKENSKYRGLLEQLTATAFVTETPG</sequence>
<protein>
    <submittedName>
        <fullName evidence="2">Uncharacterized protein</fullName>
    </submittedName>
</protein>
<reference evidence="2 3" key="1">
    <citation type="submission" date="2019-01" db="EMBL/GenBank/DDBJ databases">
        <title>Draft Genome and Complete Hox-Cluster Characterization of the Sterlet Sturgeon (Acipenser ruthenus).</title>
        <authorList>
            <person name="Wei Q."/>
        </authorList>
    </citation>
    <scope>NUCLEOTIDE SEQUENCE [LARGE SCALE GENOMIC DNA]</scope>
    <source>
        <strain evidence="2">WHYD16114868_AA</strain>
        <tissue evidence="2">Blood</tissue>
    </source>
</reference>
<dbReference type="Proteomes" id="UP000289886">
    <property type="component" value="Unassembled WGS sequence"/>
</dbReference>
<keyword evidence="1" id="KW-1133">Transmembrane helix</keyword>
<accession>A0A662YVZ2</accession>
<evidence type="ECO:0000313" key="3">
    <source>
        <dbReference type="Proteomes" id="UP000289886"/>
    </source>
</evidence>
<feature type="transmembrane region" description="Helical" evidence="1">
    <location>
        <begin position="20"/>
        <end position="42"/>
    </location>
</feature>
<evidence type="ECO:0000313" key="2">
    <source>
        <dbReference type="EMBL" id="RXN00738.1"/>
    </source>
</evidence>
<keyword evidence="1" id="KW-0472">Membrane</keyword>
<comment type="caution">
    <text evidence="2">The sequence shown here is derived from an EMBL/GenBank/DDBJ whole genome shotgun (WGS) entry which is preliminary data.</text>
</comment>
<gene>
    <name evidence="2" type="ORF">EOD39_8789</name>
</gene>
<proteinExistence type="predicted"/>
<dbReference type="EMBL" id="SCEB01000136">
    <property type="protein sequence ID" value="RXN00738.1"/>
    <property type="molecule type" value="Genomic_DNA"/>
</dbReference>
<keyword evidence="3" id="KW-1185">Reference proteome</keyword>
<name>A0A662YVZ2_ACIRT</name>
<dbReference type="AlphaFoldDB" id="A0A662YVZ2"/>
<evidence type="ECO:0000256" key="1">
    <source>
        <dbReference type="SAM" id="Phobius"/>
    </source>
</evidence>
<organism evidence="2 3">
    <name type="scientific">Acipenser ruthenus</name>
    <name type="common">Sterlet sturgeon</name>
    <dbReference type="NCBI Taxonomy" id="7906"/>
    <lineage>
        <taxon>Eukaryota</taxon>
        <taxon>Metazoa</taxon>
        <taxon>Chordata</taxon>
        <taxon>Craniata</taxon>
        <taxon>Vertebrata</taxon>
        <taxon>Euteleostomi</taxon>
        <taxon>Actinopterygii</taxon>
        <taxon>Chondrostei</taxon>
        <taxon>Acipenseriformes</taxon>
        <taxon>Acipenseridae</taxon>
        <taxon>Acipenser</taxon>
    </lineage>
</organism>